<dbReference type="GO" id="GO:0003677">
    <property type="term" value="F:DNA binding"/>
    <property type="evidence" value="ECO:0007669"/>
    <property type="project" value="InterPro"/>
</dbReference>
<dbReference type="Proteomes" id="UP000478052">
    <property type="component" value="Unassembled WGS sequence"/>
</dbReference>
<keyword evidence="1" id="KW-0539">Nucleus</keyword>
<name>A0A6G0YI83_APHCR</name>
<accession>A0A6G0YI83</accession>
<dbReference type="EMBL" id="VUJU01003922">
    <property type="protein sequence ID" value="KAF0756170.1"/>
    <property type="molecule type" value="Genomic_DNA"/>
</dbReference>
<evidence type="ECO:0000313" key="4">
    <source>
        <dbReference type="EMBL" id="KAF0756170.1"/>
    </source>
</evidence>
<dbReference type="GO" id="GO:0005634">
    <property type="term" value="C:nucleus"/>
    <property type="evidence" value="ECO:0007669"/>
    <property type="project" value="UniProtKB-SubCell"/>
</dbReference>
<comment type="caution">
    <text evidence="4">The sequence shown here is derived from an EMBL/GenBank/DDBJ whole genome shotgun (WGS) entry which is preliminary data.</text>
</comment>
<reference evidence="4 5" key="1">
    <citation type="submission" date="2019-08" db="EMBL/GenBank/DDBJ databases">
        <title>Whole genome of Aphis craccivora.</title>
        <authorList>
            <person name="Voronova N.V."/>
            <person name="Shulinski R.S."/>
            <person name="Bandarenka Y.V."/>
            <person name="Zhorov D.G."/>
            <person name="Warner D."/>
        </authorList>
    </citation>
    <scope>NUCLEOTIDE SEQUENCE [LARGE SCALE GENOMIC DNA]</scope>
    <source>
        <strain evidence="4">180601</strain>
        <tissue evidence="4">Whole Body</tissue>
    </source>
</reference>
<sequence length="173" mass="20092">MKPLCEEDDVDMFFKSIAMTAKKMSPLAMKKAKLRTLNLISEINDKYSTPQTAQTLLYITVVKIGKWWVCCILGAVWIIIINYWSVQFESNDRITYDKSCKENILEGKLMENLVLTTHKEPCIKLSIFELQPYKKIDLVENWFLRKNSLAYQAPDSIFIANKDIDFGETFMSV</sequence>
<keyword evidence="2" id="KW-0812">Transmembrane</keyword>
<organism evidence="4 5">
    <name type="scientific">Aphis craccivora</name>
    <name type="common">Cowpea aphid</name>
    <dbReference type="NCBI Taxonomy" id="307492"/>
    <lineage>
        <taxon>Eukaryota</taxon>
        <taxon>Metazoa</taxon>
        <taxon>Ecdysozoa</taxon>
        <taxon>Arthropoda</taxon>
        <taxon>Hexapoda</taxon>
        <taxon>Insecta</taxon>
        <taxon>Pterygota</taxon>
        <taxon>Neoptera</taxon>
        <taxon>Paraneoptera</taxon>
        <taxon>Hemiptera</taxon>
        <taxon>Sternorrhyncha</taxon>
        <taxon>Aphidomorpha</taxon>
        <taxon>Aphidoidea</taxon>
        <taxon>Aphididae</taxon>
        <taxon>Aphidini</taxon>
        <taxon>Aphis</taxon>
        <taxon>Aphis</taxon>
    </lineage>
</organism>
<dbReference type="OrthoDB" id="6587504at2759"/>
<keyword evidence="5" id="KW-1185">Reference proteome</keyword>
<dbReference type="InterPro" id="IPR004210">
    <property type="entry name" value="BESS_motif"/>
</dbReference>
<keyword evidence="2" id="KW-0472">Membrane</keyword>
<evidence type="ECO:0000313" key="5">
    <source>
        <dbReference type="Proteomes" id="UP000478052"/>
    </source>
</evidence>
<protein>
    <submittedName>
        <fullName evidence="4">BESS domain-containing protein</fullName>
    </submittedName>
</protein>
<gene>
    <name evidence="4" type="ORF">FWK35_00013807</name>
</gene>
<proteinExistence type="predicted"/>
<evidence type="ECO:0000259" key="3">
    <source>
        <dbReference type="PROSITE" id="PS51031"/>
    </source>
</evidence>
<feature type="domain" description="BESS" evidence="3">
    <location>
        <begin position="7"/>
        <end position="46"/>
    </location>
</feature>
<dbReference type="AlphaFoldDB" id="A0A6G0YI83"/>
<evidence type="ECO:0000256" key="1">
    <source>
        <dbReference type="PROSITE-ProRule" id="PRU00371"/>
    </source>
</evidence>
<keyword evidence="2" id="KW-1133">Transmembrane helix</keyword>
<comment type="subcellular location">
    <subcellularLocation>
        <location evidence="1">Nucleus</location>
    </subcellularLocation>
</comment>
<evidence type="ECO:0000256" key="2">
    <source>
        <dbReference type="SAM" id="Phobius"/>
    </source>
</evidence>
<dbReference type="PROSITE" id="PS51031">
    <property type="entry name" value="BESS"/>
    <property type="match status" value="1"/>
</dbReference>
<feature type="transmembrane region" description="Helical" evidence="2">
    <location>
        <begin position="67"/>
        <end position="86"/>
    </location>
</feature>